<evidence type="ECO:0000259" key="2">
    <source>
        <dbReference type="PROSITE" id="PS50048"/>
    </source>
</evidence>
<gene>
    <name evidence="3" type="ORF">EDB81DRAFT_808301</name>
</gene>
<dbReference type="PRINTS" id="PR00755">
    <property type="entry name" value="AFLATOXINBRP"/>
</dbReference>
<dbReference type="Pfam" id="PF00172">
    <property type="entry name" value="Zn_clus"/>
    <property type="match status" value="1"/>
</dbReference>
<protein>
    <recommendedName>
        <fullName evidence="2">Zn(2)-C6 fungal-type domain-containing protein</fullName>
    </recommendedName>
</protein>
<dbReference type="PANTHER" id="PTHR47784:SF5">
    <property type="entry name" value="STEROL UPTAKE CONTROL PROTEIN 2"/>
    <property type="match status" value="1"/>
</dbReference>
<dbReference type="GO" id="GO:0001228">
    <property type="term" value="F:DNA-binding transcription activator activity, RNA polymerase II-specific"/>
    <property type="evidence" value="ECO:0007669"/>
    <property type="project" value="TreeGrafter"/>
</dbReference>
<dbReference type="AlphaFoldDB" id="A0A9P9E3I9"/>
<comment type="caution">
    <text evidence="3">The sequence shown here is derived from an EMBL/GenBank/DDBJ whole genome shotgun (WGS) entry which is preliminary data.</text>
</comment>
<dbReference type="InterPro" id="IPR001138">
    <property type="entry name" value="Zn2Cys6_DnaBD"/>
</dbReference>
<dbReference type="PROSITE" id="PS50048">
    <property type="entry name" value="ZN2_CY6_FUNGAL_2"/>
    <property type="match status" value="1"/>
</dbReference>
<sequence>MLPIIITQYAGQVFDPVGGDASTPESEPEAVGSLPQFNTFRLGGQKREAMVEIPNNSIDPSRQKRPHQKSRRGCFNCRRRRVKCDEKSPRCSHCIRRHDHCEWRSSKKHYDTGKDLSVCIRGLKPPDPRLPFYPTAGDDSIVNTLHMKLFHHFETHTRHTLTFGTVWQEAMKLSFGFESLMHAILCLSAKHLAYLHPGNPEYGMTATKHFSQMLHLFQQDLKEKKSSYNVDCYLTTATLLSYIVWDDIEVLPGGDDAVTSVNTLGDRVFWIGGGTLYMFMSTNFSILGKQSLFSPHITYSPRIALCNAAGLTSTTIDAYQSFFDYRLPLTVEQLSMPNFFSSVQTQNFTHEDLTVYFLKLDVVSDTVEAYRRIVARLCVFLSFLPEMRRPGNEGAYEEAIPDLARFTFSFPVVCFREYQVLTQRQNPKWWLLLYHFYRTVTIVLPERFWWAHQRSRFMERSLMKLLLQECEKNGKDSLSDVGV</sequence>
<evidence type="ECO:0000256" key="1">
    <source>
        <dbReference type="ARBA" id="ARBA00023242"/>
    </source>
</evidence>
<dbReference type="PANTHER" id="PTHR47784">
    <property type="entry name" value="STEROL UPTAKE CONTROL PROTEIN 2"/>
    <property type="match status" value="1"/>
</dbReference>
<keyword evidence="1" id="KW-0539">Nucleus</keyword>
<dbReference type="OrthoDB" id="416217at2759"/>
<reference evidence="3" key="1">
    <citation type="journal article" date="2021" name="Nat. Commun.">
        <title>Genetic determinants of endophytism in the Arabidopsis root mycobiome.</title>
        <authorList>
            <person name="Mesny F."/>
            <person name="Miyauchi S."/>
            <person name="Thiergart T."/>
            <person name="Pickel B."/>
            <person name="Atanasova L."/>
            <person name="Karlsson M."/>
            <person name="Huettel B."/>
            <person name="Barry K.W."/>
            <person name="Haridas S."/>
            <person name="Chen C."/>
            <person name="Bauer D."/>
            <person name="Andreopoulos W."/>
            <person name="Pangilinan J."/>
            <person name="LaButti K."/>
            <person name="Riley R."/>
            <person name="Lipzen A."/>
            <person name="Clum A."/>
            <person name="Drula E."/>
            <person name="Henrissat B."/>
            <person name="Kohler A."/>
            <person name="Grigoriev I.V."/>
            <person name="Martin F.M."/>
            <person name="Hacquard S."/>
        </authorList>
    </citation>
    <scope>NUCLEOTIDE SEQUENCE</scope>
    <source>
        <strain evidence="3">MPI-CAGE-AT-0147</strain>
    </source>
</reference>
<dbReference type="SUPFAM" id="SSF57701">
    <property type="entry name" value="Zn2/Cys6 DNA-binding domain"/>
    <property type="match status" value="1"/>
</dbReference>
<name>A0A9P9E3I9_9HYPO</name>
<dbReference type="EMBL" id="JAGMUV010000017">
    <property type="protein sequence ID" value="KAH7131295.1"/>
    <property type="molecule type" value="Genomic_DNA"/>
</dbReference>
<dbReference type="PROSITE" id="PS00463">
    <property type="entry name" value="ZN2_CY6_FUNGAL_1"/>
    <property type="match status" value="1"/>
</dbReference>
<dbReference type="Gene3D" id="4.10.240.10">
    <property type="entry name" value="Zn(2)-C6 fungal-type DNA-binding domain"/>
    <property type="match status" value="1"/>
</dbReference>
<evidence type="ECO:0000313" key="4">
    <source>
        <dbReference type="Proteomes" id="UP000738349"/>
    </source>
</evidence>
<evidence type="ECO:0000313" key="3">
    <source>
        <dbReference type="EMBL" id="KAH7131295.1"/>
    </source>
</evidence>
<keyword evidence="4" id="KW-1185">Reference proteome</keyword>
<dbReference type="GO" id="GO:0008270">
    <property type="term" value="F:zinc ion binding"/>
    <property type="evidence" value="ECO:0007669"/>
    <property type="project" value="InterPro"/>
</dbReference>
<dbReference type="InterPro" id="IPR036864">
    <property type="entry name" value="Zn2-C6_fun-type_DNA-bd_sf"/>
</dbReference>
<accession>A0A9P9E3I9</accession>
<dbReference type="CDD" id="cd00067">
    <property type="entry name" value="GAL4"/>
    <property type="match status" value="1"/>
</dbReference>
<feature type="domain" description="Zn(2)-C6 fungal-type" evidence="2">
    <location>
        <begin position="73"/>
        <end position="103"/>
    </location>
</feature>
<dbReference type="InterPro" id="IPR053157">
    <property type="entry name" value="Sterol_Uptake_Regulator"/>
</dbReference>
<dbReference type="Proteomes" id="UP000738349">
    <property type="component" value="Unassembled WGS sequence"/>
</dbReference>
<organism evidence="3 4">
    <name type="scientific">Dactylonectria macrodidyma</name>
    <dbReference type="NCBI Taxonomy" id="307937"/>
    <lineage>
        <taxon>Eukaryota</taxon>
        <taxon>Fungi</taxon>
        <taxon>Dikarya</taxon>
        <taxon>Ascomycota</taxon>
        <taxon>Pezizomycotina</taxon>
        <taxon>Sordariomycetes</taxon>
        <taxon>Hypocreomycetidae</taxon>
        <taxon>Hypocreales</taxon>
        <taxon>Nectriaceae</taxon>
        <taxon>Dactylonectria</taxon>
    </lineage>
</organism>
<proteinExistence type="predicted"/>
<dbReference type="SMART" id="SM00066">
    <property type="entry name" value="GAL4"/>
    <property type="match status" value="1"/>
</dbReference>